<dbReference type="InterPro" id="IPR029052">
    <property type="entry name" value="Metallo-depent_PP-like"/>
</dbReference>
<dbReference type="InterPro" id="IPR036907">
    <property type="entry name" value="5'-Nucleotdase_C_sf"/>
</dbReference>
<dbReference type="Gene3D" id="3.60.21.10">
    <property type="match status" value="1"/>
</dbReference>
<dbReference type="PANTHER" id="PTHR11575">
    <property type="entry name" value="5'-NUCLEOTIDASE-RELATED"/>
    <property type="match status" value="1"/>
</dbReference>
<evidence type="ECO:0000259" key="3">
    <source>
        <dbReference type="Pfam" id="PF00149"/>
    </source>
</evidence>
<feature type="domain" description="5'-Nucleotidase C-terminal" evidence="4">
    <location>
        <begin position="270"/>
        <end position="424"/>
    </location>
</feature>
<dbReference type="InterPro" id="IPR006179">
    <property type="entry name" value="5_nucleotidase/apyrase"/>
</dbReference>
<dbReference type="AlphaFoldDB" id="A0A8T4GBJ3"/>
<dbReference type="GO" id="GO:0009166">
    <property type="term" value="P:nucleotide catabolic process"/>
    <property type="evidence" value="ECO:0007669"/>
    <property type="project" value="InterPro"/>
</dbReference>
<protein>
    <submittedName>
        <fullName evidence="5">2',3'-cyclic-nucleotide 2'-phosphodiesterase (5'-nucleotidase family)</fullName>
    </submittedName>
</protein>
<dbReference type="GO" id="GO:0016787">
    <property type="term" value="F:hydrolase activity"/>
    <property type="evidence" value="ECO:0007669"/>
    <property type="project" value="InterPro"/>
</dbReference>
<evidence type="ECO:0000259" key="4">
    <source>
        <dbReference type="Pfam" id="PF02872"/>
    </source>
</evidence>
<proteinExistence type="predicted"/>
<comment type="caution">
    <text evidence="5">The sequence shown here is derived from an EMBL/GenBank/DDBJ whole genome shotgun (WGS) entry which is preliminary data.</text>
</comment>
<evidence type="ECO:0000256" key="2">
    <source>
        <dbReference type="SAM" id="MobiDB-lite"/>
    </source>
</evidence>
<dbReference type="OrthoDB" id="21342at2157"/>
<gene>
    <name evidence="5" type="ORF">J2751_000465</name>
</gene>
<dbReference type="PANTHER" id="PTHR11575:SF24">
    <property type="entry name" value="5'-NUCLEOTIDASE"/>
    <property type="match status" value="1"/>
</dbReference>
<dbReference type="InterPro" id="IPR008334">
    <property type="entry name" value="5'-Nucleotdase_C"/>
</dbReference>
<dbReference type="Pfam" id="PF00149">
    <property type="entry name" value="Metallophos"/>
    <property type="match status" value="1"/>
</dbReference>
<dbReference type="SUPFAM" id="SSF56300">
    <property type="entry name" value="Metallo-dependent phosphatases"/>
    <property type="match status" value="1"/>
</dbReference>
<keyword evidence="6" id="KW-1185">Reference proteome</keyword>
<reference evidence="5" key="1">
    <citation type="submission" date="2021-03" db="EMBL/GenBank/DDBJ databases">
        <title>Genomic Encyclopedia of Type Strains, Phase IV (KMG-IV): sequencing the most valuable type-strain genomes for metagenomic binning, comparative biology and taxonomic classification.</title>
        <authorList>
            <person name="Goeker M."/>
        </authorList>
    </citation>
    <scope>NUCLEOTIDE SEQUENCE</scope>
    <source>
        <strain evidence="5">DSM 23564</strain>
    </source>
</reference>
<keyword evidence="1" id="KW-0732">Signal</keyword>
<dbReference type="SUPFAM" id="SSF55816">
    <property type="entry name" value="5'-nucleotidase (syn. UDP-sugar hydrolase), C-terminal domain"/>
    <property type="match status" value="1"/>
</dbReference>
<organism evidence="5 6">
    <name type="scientific">Halorubrum alkaliphilum</name>
    <dbReference type="NCBI Taxonomy" id="261290"/>
    <lineage>
        <taxon>Archaea</taxon>
        <taxon>Methanobacteriati</taxon>
        <taxon>Methanobacteriota</taxon>
        <taxon>Stenosarchaea group</taxon>
        <taxon>Halobacteria</taxon>
        <taxon>Halobacteriales</taxon>
        <taxon>Haloferacaceae</taxon>
        <taxon>Halorubrum</taxon>
    </lineage>
</organism>
<dbReference type="Proteomes" id="UP000823588">
    <property type="component" value="Unassembled WGS sequence"/>
</dbReference>
<accession>A0A8T4GBJ3</accession>
<feature type="domain" description="Calcineurin-like phosphoesterase" evidence="3">
    <location>
        <begin position="3"/>
        <end position="203"/>
    </location>
</feature>
<evidence type="ECO:0000256" key="1">
    <source>
        <dbReference type="ARBA" id="ARBA00022729"/>
    </source>
</evidence>
<sequence length="474" mass="50632">MVRLVHYSDIENVFDAPERAARLAGRIRALDGPDAAVVATGDTTAPGVLSLVAQGRQILDFYAATDTLLDTFGNHEFDYGPDSLRGLVADAPVEFVSANVRDENGDPFGREQGVVPWTTRVVNGETVGFVGVTDPATDSLNPMAAPLSFDDPVVAVRAALDDLASAEPTVDHRVVLSHLGGGDDALARQLDVDAILGGHVHSPRNEQVNGTLLVRPGVNGAVVAEVDLGAPDDPNHTPTATLHERDGADPDTELKTALNGRMEAADLDEVVGKVSEPIARTGEVVHGGECRVGNFVADAFRWVHDADVGLSNAGGLRQGDAWDGDVTKADLISLIPFEEPVVLVSVTGEELRGILREMAAPDVDFGEDDWWHGHVSNARVVWDADDEVLREAAVGGEPIDPDATYTVATSEYLLHSDHEFPTLEQRHRIGEADIQYEVLAAYAREHGIDPAIEGRIEIRGRADDEPSDHTVPSG</sequence>
<evidence type="ECO:0000313" key="6">
    <source>
        <dbReference type="Proteomes" id="UP000823588"/>
    </source>
</evidence>
<dbReference type="EMBL" id="JAGGKQ010000002">
    <property type="protein sequence ID" value="MBP1921476.1"/>
    <property type="molecule type" value="Genomic_DNA"/>
</dbReference>
<dbReference type="RefSeq" id="WP_209482851.1">
    <property type="nucleotide sequence ID" value="NZ_JAGGKQ010000002.1"/>
</dbReference>
<feature type="region of interest" description="Disordered" evidence="2">
    <location>
        <begin position="228"/>
        <end position="250"/>
    </location>
</feature>
<evidence type="ECO:0000313" key="5">
    <source>
        <dbReference type="EMBL" id="MBP1921476.1"/>
    </source>
</evidence>
<dbReference type="InterPro" id="IPR004843">
    <property type="entry name" value="Calcineurin-like_PHP"/>
</dbReference>
<dbReference type="PRINTS" id="PR01607">
    <property type="entry name" value="APYRASEFAMLY"/>
</dbReference>
<dbReference type="CDD" id="cd00845">
    <property type="entry name" value="MPP_UshA_N_like"/>
    <property type="match status" value="1"/>
</dbReference>
<name>A0A8T4GBJ3_9EURY</name>
<dbReference type="Gene3D" id="3.90.780.10">
    <property type="entry name" value="5'-Nucleotidase, C-terminal domain"/>
    <property type="match status" value="1"/>
</dbReference>
<dbReference type="Pfam" id="PF02872">
    <property type="entry name" value="5_nucleotid_C"/>
    <property type="match status" value="1"/>
</dbReference>